<dbReference type="AlphaFoldDB" id="A0A1S8SZ93"/>
<name>A0A1S8SZ93_9CLOT</name>
<reference evidence="1 2" key="1">
    <citation type="submission" date="2016-05" db="EMBL/GenBank/DDBJ databases">
        <title>Microbial solvent formation.</title>
        <authorList>
            <person name="Poehlein A."/>
            <person name="Montoya Solano J.D."/>
            <person name="Flitsch S."/>
            <person name="Krabben P."/>
            <person name="Duerre P."/>
            <person name="Daniel R."/>
        </authorList>
    </citation>
    <scope>NUCLEOTIDE SEQUENCE [LARGE SCALE GENOMIC DNA]</scope>
    <source>
        <strain evidence="1 2">DSM 2619</strain>
    </source>
</reference>
<gene>
    <name evidence="1" type="ORF">CLPUN_51870</name>
</gene>
<protein>
    <recommendedName>
        <fullName evidence="3">Bacteriocin</fullName>
    </recommendedName>
</protein>
<keyword evidence="2" id="KW-1185">Reference proteome</keyword>
<dbReference type="RefSeq" id="WP_143329133.1">
    <property type="nucleotide sequence ID" value="NZ_LZZM01000237.1"/>
</dbReference>
<evidence type="ECO:0000313" key="2">
    <source>
        <dbReference type="Proteomes" id="UP000190890"/>
    </source>
</evidence>
<organism evidence="1 2">
    <name type="scientific">Clostridium puniceum</name>
    <dbReference type="NCBI Taxonomy" id="29367"/>
    <lineage>
        <taxon>Bacteria</taxon>
        <taxon>Bacillati</taxon>
        <taxon>Bacillota</taxon>
        <taxon>Clostridia</taxon>
        <taxon>Eubacteriales</taxon>
        <taxon>Clostridiaceae</taxon>
        <taxon>Clostridium</taxon>
    </lineage>
</organism>
<evidence type="ECO:0000313" key="1">
    <source>
        <dbReference type="EMBL" id="OOM70722.1"/>
    </source>
</evidence>
<dbReference type="EMBL" id="LZZM01000237">
    <property type="protein sequence ID" value="OOM70722.1"/>
    <property type="molecule type" value="Genomic_DNA"/>
</dbReference>
<dbReference type="Proteomes" id="UP000190890">
    <property type="component" value="Unassembled WGS sequence"/>
</dbReference>
<evidence type="ECO:0008006" key="3">
    <source>
        <dbReference type="Google" id="ProtNLM"/>
    </source>
</evidence>
<accession>A0A1S8SZ93</accession>
<comment type="caution">
    <text evidence="1">The sequence shown here is derived from an EMBL/GenBank/DDBJ whole genome shotgun (WGS) entry which is preliminary data.</text>
</comment>
<dbReference type="OrthoDB" id="2086968at2"/>
<proteinExistence type="predicted"/>
<dbReference type="STRING" id="29367.CLPUN_51870"/>
<sequence length="58" mass="6562">MLKLSIEEQKQILGGGWKATVYDRSGNVLATQRFSSDSGARRWVNKNYPGYRATVEEV</sequence>